<reference evidence="1 2" key="1">
    <citation type="submission" date="2014-02" db="EMBL/GenBank/DDBJ databases">
        <title>The Genome Sequence of Trichophyton rubrum (morphotype soudanense) CBS 452.61.</title>
        <authorList>
            <consortium name="The Broad Institute Genomics Platform"/>
            <person name="Cuomo C.A."/>
            <person name="White T.C."/>
            <person name="Graser Y."/>
            <person name="Martinez-Rossi N."/>
            <person name="Heitman J."/>
            <person name="Young S.K."/>
            <person name="Zeng Q."/>
            <person name="Gargeya S."/>
            <person name="Abouelleil A."/>
            <person name="Alvarado L."/>
            <person name="Chapman S.B."/>
            <person name="Gainer-Dewar J."/>
            <person name="Goldberg J."/>
            <person name="Griggs A."/>
            <person name="Gujja S."/>
            <person name="Hansen M."/>
            <person name="Howarth C."/>
            <person name="Imamovic A."/>
            <person name="Larimer J."/>
            <person name="Martinez D."/>
            <person name="Murphy C."/>
            <person name="Pearson M.D."/>
            <person name="Persinoti G."/>
            <person name="Poon T."/>
            <person name="Priest M."/>
            <person name="Roberts A.D."/>
            <person name="Saif S."/>
            <person name="Shea T.D."/>
            <person name="Sykes S.N."/>
            <person name="Wortman J."/>
            <person name="Nusbaum C."/>
            <person name="Birren B."/>
        </authorList>
    </citation>
    <scope>NUCLEOTIDE SEQUENCE [LARGE SCALE GENOMIC DNA]</scope>
    <source>
        <strain evidence="1 2">CBS 452.61</strain>
    </source>
</reference>
<dbReference type="EMBL" id="KK208873">
    <property type="protein sequence ID" value="EZF72589.1"/>
    <property type="molecule type" value="Genomic_DNA"/>
</dbReference>
<organism evidence="1 2">
    <name type="scientific">Trichophyton soudanense CBS 452.61</name>
    <dbReference type="NCBI Taxonomy" id="1215331"/>
    <lineage>
        <taxon>Eukaryota</taxon>
        <taxon>Fungi</taxon>
        <taxon>Dikarya</taxon>
        <taxon>Ascomycota</taxon>
        <taxon>Pezizomycotina</taxon>
        <taxon>Eurotiomycetes</taxon>
        <taxon>Eurotiomycetidae</taxon>
        <taxon>Onygenales</taxon>
        <taxon>Arthrodermataceae</taxon>
        <taxon>Trichophyton</taxon>
    </lineage>
</organism>
<protein>
    <submittedName>
        <fullName evidence="1">Uncharacterized protein</fullName>
    </submittedName>
</protein>
<name>A0A022XQ32_TRISD</name>
<accession>A0A022XQ32</accession>
<evidence type="ECO:0000313" key="1">
    <source>
        <dbReference type="EMBL" id="EZF72589.1"/>
    </source>
</evidence>
<dbReference type="AlphaFoldDB" id="A0A022XQ32"/>
<proteinExistence type="predicted"/>
<keyword evidence="2" id="KW-1185">Reference proteome</keyword>
<dbReference type="Proteomes" id="UP000023623">
    <property type="component" value="Unassembled WGS sequence"/>
</dbReference>
<evidence type="ECO:0000313" key="2">
    <source>
        <dbReference type="Proteomes" id="UP000023623"/>
    </source>
</evidence>
<sequence>MHIDLAISITANKQAWSMTGFLLVGKNWAYPRGDGRVRRDLALVSILRLSSNGVWLELPDFLNKESLVFGERSRKCHTSNYLQHFAVGSGYLASHDSAKQPTRQPLQLLLALLVF</sequence>
<dbReference type="HOGENOM" id="CLU_2110698_0_0_1"/>
<gene>
    <name evidence="1" type="ORF">H105_05346</name>
</gene>